<keyword evidence="1" id="KW-0472">Membrane</keyword>
<keyword evidence="1" id="KW-0812">Transmembrane</keyword>
<dbReference type="GeneID" id="71852190"/>
<gene>
    <name evidence="2" type="ORF">ACFOZ7_08295</name>
</gene>
<evidence type="ECO:0000256" key="1">
    <source>
        <dbReference type="SAM" id="Phobius"/>
    </source>
</evidence>
<organism evidence="2 3">
    <name type="scientific">Natribaculum luteum</name>
    <dbReference type="NCBI Taxonomy" id="1586232"/>
    <lineage>
        <taxon>Archaea</taxon>
        <taxon>Methanobacteriati</taxon>
        <taxon>Methanobacteriota</taxon>
        <taxon>Stenosarchaea group</taxon>
        <taxon>Halobacteria</taxon>
        <taxon>Halobacteriales</taxon>
        <taxon>Natrialbaceae</taxon>
        <taxon>Natribaculum</taxon>
    </lineage>
</organism>
<dbReference type="RefSeq" id="WP_246971088.1">
    <property type="nucleotide sequence ID" value="NZ_CP095397.1"/>
</dbReference>
<dbReference type="EMBL" id="JBHSDJ010000024">
    <property type="protein sequence ID" value="MFC4246998.1"/>
    <property type="molecule type" value="Genomic_DNA"/>
</dbReference>
<reference evidence="2 3" key="1">
    <citation type="journal article" date="2014" name="Int. J. Syst. Evol. Microbiol.">
        <title>Complete genome sequence of Corynebacterium casei LMG S-19264T (=DSM 44701T), isolated from a smear-ripened cheese.</title>
        <authorList>
            <consortium name="US DOE Joint Genome Institute (JGI-PGF)"/>
            <person name="Walter F."/>
            <person name="Albersmeier A."/>
            <person name="Kalinowski J."/>
            <person name="Ruckert C."/>
        </authorList>
    </citation>
    <scope>NUCLEOTIDE SEQUENCE [LARGE SCALE GENOMIC DNA]</scope>
    <source>
        <strain evidence="2 3">IBRC-M 10912</strain>
    </source>
</reference>
<feature type="transmembrane region" description="Helical" evidence="1">
    <location>
        <begin position="20"/>
        <end position="38"/>
    </location>
</feature>
<proteinExistence type="predicted"/>
<dbReference type="AlphaFoldDB" id="A0ABD5NY48"/>
<comment type="caution">
    <text evidence="2">The sequence shown here is derived from an EMBL/GenBank/DDBJ whole genome shotgun (WGS) entry which is preliminary data.</text>
</comment>
<evidence type="ECO:0000313" key="2">
    <source>
        <dbReference type="EMBL" id="MFC4246998.1"/>
    </source>
</evidence>
<keyword evidence="1" id="KW-1133">Transmembrane helix</keyword>
<dbReference type="Proteomes" id="UP001595821">
    <property type="component" value="Unassembled WGS sequence"/>
</dbReference>
<protein>
    <submittedName>
        <fullName evidence="2">Uncharacterized protein</fullName>
    </submittedName>
</protein>
<sequence>MGKHIMHLDPSLPLPPELGAAIIAIGVLVLLVIGYDAYRYAQKTDG</sequence>
<name>A0ABD5NY48_9EURY</name>
<accession>A0ABD5NY48</accession>
<evidence type="ECO:0000313" key="3">
    <source>
        <dbReference type="Proteomes" id="UP001595821"/>
    </source>
</evidence>